<dbReference type="OrthoDB" id="9828391at2759"/>
<feature type="transmembrane region" description="Helical" evidence="3">
    <location>
        <begin position="593"/>
        <end position="619"/>
    </location>
</feature>
<feature type="signal peptide" evidence="4">
    <location>
        <begin position="1"/>
        <end position="20"/>
    </location>
</feature>
<evidence type="ECO:0000256" key="2">
    <source>
        <dbReference type="SAM" id="MobiDB-lite"/>
    </source>
</evidence>
<evidence type="ECO:0000313" key="6">
    <source>
        <dbReference type="Ensembl" id="ENSMMDP00005036984.1"/>
    </source>
</evidence>
<feature type="domain" description="Fibronectin type-III" evidence="5">
    <location>
        <begin position="496"/>
        <end position="589"/>
    </location>
</feature>
<dbReference type="SMART" id="SM00060">
    <property type="entry name" value="FN3"/>
    <property type="match status" value="2"/>
</dbReference>
<reference evidence="6" key="3">
    <citation type="submission" date="2025-09" db="UniProtKB">
        <authorList>
            <consortium name="Ensembl"/>
        </authorList>
    </citation>
    <scope>IDENTIFICATION</scope>
</reference>
<feature type="region of interest" description="Disordered" evidence="2">
    <location>
        <begin position="697"/>
        <end position="757"/>
    </location>
</feature>
<evidence type="ECO:0000259" key="5">
    <source>
        <dbReference type="PROSITE" id="PS50853"/>
    </source>
</evidence>
<keyword evidence="4" id="KW-0732">Signal</keyword>
<dbReference type="PANTHER" id="PTHR46708:SF2">
    <property type="entry name" value="FIBRONECTIN TYPE-III DOMAIN-CONTAINING PROTEIN"/>
    <property type="match status" value="1"/>
</dbReference>
<dbReference type="CDD" id="cd00063">
    <property type="entry name" value="FN3"/>
    <property type="match status" value="2"/>
</dbReference>
<feature type="domain" description="Fibronectin type-III" evidence="5">
    <location>
        <begin position="408"/>
        <end position="495"/>
    </location>
</feature>
<dbReference type="PANTHER" id="PTHR46708">
    <property type="entry name" value="TENASCIN"/>
    <property type="match status" value="1"/>
</dbReference>
<proteinExistence type="predicted"/>
<dbReference type="RefSeq" id="XP_029902396.1">
    <property type="nucleotide sequence ID" value="XM_030046536.1"/>
</dbReference>
<gene>
    <name evidence="6" type="primary">LOC115355687</name>
</gene>
<dbReference type="InParanoid" id="A0A667ZMJ0"/>
<dbReference type="Pfam" id="PF00041">
    <property type="entry name" value="fn3"/>
    <property type="match status" value="1"/>
</dbReference>
<dbReference type="Gene3D" id="2.60.40.10">
    <property type="entry name" value="Immunoglobulins"/>
    <property type="match status" value="5"/>
</dbReference>
<keyword evidence="7" id="KW-1185">Reference proteome</keyword>
<dbReference type="SUPFAM" id="SSF49265">
    <property type="entry name" value="Fibronectin type III"/>
    <property type="match status" value="3"/>
</dbReference>
<evidence type="ECO:0000256" key="1">
    <source>
        <dbReference type="ARBA" id="ARBA00022737"/>
    </source>
</evidence>
<dbReference type="Ensembl" id="ENSMMDT00005037779.1">
    <property type="protein sequence ID" value="ENSMMDP00005036984.1"/>
    <property type="gene ID" value="ENSMMDG00005017289.1"/>
</dbReference>
<feature type="chain" id="PRO_5025644253" evidence="4">
    <location>
        <begin position="21"/>
        <end position="787"/>
    </location>
</feature>
<keyword evidence="1" id="KW-0677">Repeat</keyword>
<accession>A0A667ZMJ0</accession>
<feature type="compositionally biased region" description="Basic and acidic residues" evidence="2">
    <location>
        <begin position="710"/>
        <end position="719"/>
    </location>
</feature>
<dbReference type="AlphaFoldDB" id="A0A667ZMJ0"/>
<keyword evidence="3" id="KW-1133">Transmembrane helix</keyword>
<organism evidence="6 7">
    <name type="scientific">Myripristis murdjan</name>
    <name type="common">pinecone soldierfish</name>
    <dbReference type="NCBI Taxonomy" id="586833"/>
    <lineage>
        <taxon>Eukaryota</taxon>
        <taxon>Metazoa</taxon>
        <taxon>Chordata</taxon>
        <taxon>Craniata</taxon>
        <taxon>Vertebrata</taxon>
        <taxon>Euteleostomi</taxon>
        <taxon>Actinopterygii</taxon>
        <taxon>Neopterygii</taxon>
        <taxon>Teleostei</taxon>
        <taxon>Neoteleostei</taxon>
        <taxon>Acanthomorphata</taxon>
        <taxon>Holocentriformes</taxon>
        <taxon>Holocentridae</taxon>
        <taxon>Myripristis</taxon>
    </lineage>
</organism>
<dbReference type="InterPro" id="IPR036116">
    <property type="entry name" value="FN3_sf"/>
</dbReference>
<dbReference type="Proteomes" id="UP000472263">
    <property type="component" value="Chromosome 24"/>
</dbReference>
<dbReference type="InterPro" id="IPR003961">
    <property type="entry name" value="FN3_dom"/>
</dbReference>
<name>A0A667ZMJ0_9TELE</name>
<dbReference type="InterPro" id="IPR050991">
    <property type="entry name" value="ECM_Regulatory_Proteins"/>
</dbReference>
<evidence type="ECO:0000313" key="7">
    <source>
        <dbReference type="Proteomes" id="UP000472263"/>
    </source>
</evidence>
<evidence type="ECO:0000256" key="3">
    <source>
        <dbReference type="SAM" id="Phobius"/>
    </source>
</evidence>
<dbReference type="InterPro" id="IPR013783">
    <property type="entry name" value="Ig-like_fold"/>
</dbReference>
<evidence type="ECO:0000256" key="4">
    <source>
        <dbReference type="SAM" id="SignalP"/>
    </source>
</evidence>
<feature type="compositionally biased region" description="Polar residues" evidence="2">
    <location>
        <begin position="740"/>
        <end position="756"/>
    </location>
</feature>
<dbReference type="PROSITE" id="PS50853">
    <property type="entry name" value="FN3"/>
    <property type="match status" value="2"/>
</dbReference>
<reference evidence="6" key="2">
    <citation type="submission" date="2025-08" db="UniProtKB">
        <authorList>
            <consortium name="Ensembl"/>
        </authorList>
    </citation>
    <scope>IDENTIFICATION</scope>
</reference>
<keyword evidence="3" id="KW-0472">Membrane</keyword>
<dbReference type="GeneID" id="115355687"/>
<reference evidence="6" key="1">
    <citation type="submission" date="2019-06" db="EMBL/GenBank/DDBJ databases">
        <authorList>
            <consortium name="Wellcome Sanger Institute Data Sharing"/>
        </authorList>
    </citation>
    <scope>NUCLEOTIDE SEQUENCE [LARGE SCALE GENOMIC DNA]</scope>
</reference>
<dbReference type="GeneTree" id="ENSGT00940000155603"/>
<sequence length="787" mass="88446">MHPRRVLCILVLIINTGRHAQTCTVSPTDQYFEMGSDIEMICQSSCSPGKIYWKLNNVRVDDSLSKTFNTSHTILQLKNFSQPSATLQCISYSTNQILGGTTIKTYSKPSKISCILEAIDSWYLPEEFICSWEHPMNSSLKINYTVSSQCLSCVDKNKKICNTTLTSCKFNTTSLPKIGHDTFVTVTAETAAWEAHSDIYTFHYYQILKMKPPDISVKARFTGKNHLLVKLDRKDYGKRHVIHYQVKYSKAHNGTKKQVINESINLKEETGNVTINVESCIDYTVSARWALEKAPWSNWSENKIVRSKLNKSAIKLGLWRKVDEPEINGIRKVHAMWTEIPPTCEGEFHYTLHSTPMDEMNYTAASCGPSTCDTDVNHNAHRITLTVFHNGNLLANESTYIPAIGESLPQVDKLHTSTHEGYILVSWKAPSQPVSGYMIDWTHNGSQYFWKESKYTNTTISKLMDFTPYNITVTPLLDHKTGLETQASQICSKRKAPETITFTNVVAKDKSALVSWTMEPEQCSDVVVNFTVFYRADKGPLLNATVDGTIQEVLLEDLEPDTQYVVYVTAIAITGNTSSSERYFETKKYDPSLIAALSIYGSVAIFLVLSFGLCCAFLWKKFRDKMVPNPGLSSLALWLSQSHQKILQPFSTPYESHTIIETVYPCEPDRTTTGTGAQATAFNDNLNSNLISDQAEEKTDLASFPTPVSQEERPVKMVERPSPQESIALLASESGPRSPYRSQSSAENSELNSPEQCTHLLGLKQQIKTAPVTMYVSMDMFEQGQDK</sequence>
<keyword evidence="3" id="KW-0812">Transmembrane</keyword>
<protein>
    <submittedName>
        <fullName evidence="6">Interleukin-31 receptor subunit alpha-like</fullName>
    </submittedName>
</protein>